<proteinExistence type="predicted"/>
<evidence type="ECO:0000313" key="1">
    <source>
        <dbReference type="EMBL" id="PSX07035.1"/>
    </source>
</evidence>
<evidence type="ECO:0000313" key="2">
    <source>
        <dbReference type="Proteomes" id="UP000240989"/>
    </source>
</evidence>
<gene>
    <name evidence="1" type="ORF">C0W27_15820</name>
</gene>
<dbReference type="Proteomes" id="UP000240989">
    <property type="component" value="Unassembled WGS sequence"/>
</dbReference>
<keyword evidence="2" id="KW-1185">Reference proteome</keyword>
<dbReference type="RefSeq" id="WP_045152869.1">
    <property type="nucleotide sequence ID" value="NZ_JZSW01000007.1"/>
</dbReference>
<comment type="caution">
    <text evidence="1">The sequence shown here is derived from an EMBL/GenBank/DDBJ whole genome shotgun (WGS) entry which is preliminary data.</text>
</comment>
<reference evidence="1 2" key="1">
    <citation type="submission" date="2018-01" db="EMBL/GenBank/DDBJ databases">
        <title>Whole genome sequencing of Histamine producing bacteria.</title>
        <authorList>
            <person name="Butler K."/>
        </authorList>
    </citation>
    <scope>NUCLEOTIDE SEQUENCE [LARGE SCALE GENOMIC DNA]</scope>
    <source>
        <strain evidence="1 2">A6-1</strain>
    </source>
</reference>
<sequence>MKLSEPAKIHTAYPIGMVVVVERPFLSSPDNSLAVVYEHYKVGNDHFGISLISELGCYDGFSEKCLEIFSVTPVRFEKSCSNYQFENVNKLIIDFDKGRFDKAFKKF</sequence>
<protein>
    <submittedName>
        <fullName evidence="1">Uncharacterized protein</fullName>
    </submittedName>
</protein>
<accession>A0ABX5H1X1</accession>
<dbReference type="EMBL" id="PYOU01000014">
    <property type="protein sequence ID" value="PSX07035.1"/>
    <property type="molecule type" value="Genomic_DNA"/>
</dbReference>
<name>A0ABX5H1X1_PHOAN</name>
<organism evidence="1 2">
    <name type="scientific">Photobacterium angustum</name>
    <dbReference type="NCBI Taxonomy" id="661"/>
    <lineage>
        <taxon>Bacteria</taxon>
        <taxon>Pseudomonadati</taxon>
        <taxon>Pseudomonadota</taxon>
        <taxon>Gammaproteobacteria</taxon>
        <taxon>Vibrionales</taxon>
        <taxon>Vibrionaceae</taxon>
        <taxon>Photobacterium</taxon>
    </lineage>
</organism>